<dbReference type="GO" id="GO:0005524">
    <property type="term" value="F:ATP binding"/>
    <property type="evidence" value="ECO:0007669"/>
    <property type="project" value="UniProtKB-KW"/>
</dbReference>
<dbReference type="CDD" id="cd16917">
    <property type="entry name" value="HATPase_UhpB-NarQ-NarX-like"/>
    <property type="match status" value="1"/>
</dbReference>
<dbReference type="RefSeq" id="WP_203893874.1">
    <property type="nucleotide sequence ID" value="NZ_BOOH01000048.1"/>
</dbReference>
<evidence type="ECO:0000256" key="7">
    <source>
        <dbReference type="ARBA" id="ARBA00022840"/>
    </source>
</evidence>
<dbReference type="InterPro" id="IPR011712">
    <property type="entry name" value="Sig_transdc_His_kin_sub3_dim/P"/>
</dbReference>
<dbReference type="GO" id="GO:0000155">
    <property type="term" value="F:phosphorelay sensor kinase activity"/>
    <property type="evidence" value="ECO:0007669"/>
    <property type="project" value="InterPro"/>
</dbReference>
<dbReference type="Proteomes" id="UP000616724">
    <property type="component" value="Unassembled WGS sequence"/>
</dbReference>
<organism evidence="11 12">
    <name type="scientific">Planobispora longispora</name>
    <dbReference type="NCBI Taxonomy" id="28887"/>
    <lineage>
        <taxon>Bacteria</taxon>
        <taxon>Bacillati</taxon>
        <taxon>Actinomycetota</taxon>
        <taxon>Actinomycetes</taxon>
        <taxon>Streptosporangiales</taxon>
        <taxon>Streptosporangiaceae</taxon>
        <taxon>Planobispora</taxon>
    </lineage>
</organism>
<dbReference type="SUPFAM" id="SSF55874">
    <property type="entry name" value="ATPase domain of HSP90 chaperone/DNA topoisomerase II/histidine kinase"/>
    <property type="match status" value="1"/>
</dbReference>
<keyword evidence="3" id="KW-0597">Phosphoprotein</keyword>
<dbReference type="Gene3D" id="1.20.5.1930">
    <property type="match status" value="1"/>
</dbReference>
<keyword evidence="7" id="KW-0067">ATP-binding</keyword>
<feature type="domain" description="Histidine kinase/HSP90-like ATPase" evidence="10">
    <location>
        <begin position="550"/>
        <end position="641"/>
    </location>
</feature>
<accession>A0A8J3RQI4</accession>
<gene>
    <name evidence="11" type="ORF">Plo01_58390</name>
</gene>
<evidence type="ECO:0000256" key="8">
    <source>
        <dbReference type="ARBA" id="ARBA00023012"/>
    </source>
</evidence>
<dbReference type="InterPro" id="IPR003594">
    <property type="entry name" value="HATPase_dom"/>
</dbReference>
<evidence type="ECO:0000256" key="1">
    <source>
        <dbReference type="ARBA" id="ARBA00000085"/>
    </source>
</evidence>
<evidence type="ECO:0000313" key="11">
    <source>
        <dbReference type="EMBL" id="GIH79410.1"/>
    </source>
</evidence>
<dbReference type="InterPro" id="IPR029016">
    <property type="entry name" value="GAF-like_dom_sf"/>
</dbReference>
<keyword evidence="9" id="KW-1133">Transmembrane helix</keyword>
<dbReference type="SUPFAM" id="SSF55781">
    <property type="entry name" value="GAF domain-like"/>
    <property type="match status" value="1"/>
</dbReference>
<dbReference type="PANTHER" id="PTHR24421">
    <property type="entry name" value="NITRATE/NITRITE SENSOR PROTEIN NARX-RELATED"/>
    <property type="match status" value="1"/>
</dbReference>
<evidence type="ECO:0000256" key="9">
    <source>
        <dbReference type="SAM" id="Phobius"/>
    </source>
</evidence>
<keyword evidence="6" id="KW-0418">Kinase</keyword>
<dbReference type="Pfam" id="PF07730">
    <property type="entry name" value="HisKA_3"/>
    <property type="match status" value="1"/>
</dbReference>
<evidence type="ECO:0000313" key="12">
    <source>
        <dbReference type="Proteomes" id="UP000616724"/>
    </source>
</evidence>
<keyword evidence="4" id="KW-0808">Transferase</keyword>
<dbReference type="GO" id="GO:0046983">
    <property type="term" value="F:protein dimerization activity"/>
    <property type="evidence" value="ECO:0007669"/>
    <property type="project" value="InterPro"/>
</dbReference>
<name>A0A8J3RQI4_9ACTN</name>
<keyword evidence="9" id="KW-0812">Transmembrane</keyword>
<feature type="transmembrane region" description="Helical" evidence="9">
    <location>
        <begin position="232"/>
        <end position="250"/>
    </location>
</feature>
<reference evidence="11 12" key="1">
    <citation type="submission" date="2021-01" db="EMBL/GenBank/DDBJ databases">
        <title>Whole genome shotgun sequence of Planobispora longispora NBRC 13918.</title>
        <authorList>
            <person name="Komaki H."/>
            <person name="Tamura T."/>
        </authorList>
    </citation>
    <scope>NUCLEOTIDE SEQUENCE [LARGE SCALE GENOMIC DNA]</scope>
    <source>
        <strain evidence="11 12">NBRC 13918</strain>
    </source>
</reference>
<feature type="transmembrane region" description="Helical" evidence="9">
    <location>
        <begin position="200"/>
        <end position="220"/>
    </location>
</feature>
<evidence type="ECO:0000259" key="10">
    <source>
        <dbReference type="SMART" id="SM00387"/>
    </source>
</evidence>
<feature type="transmembrane region" description="Helical" evidence="9">
    <location>
        <begin position="166"/>
        <end position="188"/>
    </location>
</feature>
<proteinExistence type="predicted"/>
<keyword evidence="12" id="KW-1185">Reference proteome</keyword>
<dbReference type="Pfam" id="PF02518">
    <property type="entry name" value="HATPase_c"/>
    <property type="match status" value="1"/>
</dbReference>
<dbReference type="SMART" id="SM00387">
    <property type="entry name" value="HATPase_c"/>
    <property type="match status" value="1"/>
</dbReference>
<evidence type="ECO:0000256" key="6">
    <source>
        <dbReference type="ARBA" id="ARBA00022777"/>
    </source>
</evidence>
<feature type="transmembrane region" description="Helical" evidence="9">
    <location>
        <begin position="102"/>
        <end position="123"/>
    </location>
</feature>
<sequence length="646" mass="67681">MGAASAVAVALAVAWAAVALVLAPRHDARALARGAGLLAAAQAAAAAWTAAVPVVIGGWFCLALELPGGRLGSPWRRLAAGAVLLGGGVWTALLLRDGDPGSGLRFGLAFAGCAAVAGPAMALRCMRASARERAALQWTAATALLAGAATAVLLSLRLLMGVPADPLPWVLATLSLIPLGVTLGALPATARAGERALTEAVVVSGFTAMIAAVYLVMVIGLGRVPEEGERDILLAGMAAAGVVAVLALPFRARMTATAHSLIGRAEVPPEELLATFGARMSRAVPFDELLLQLTESLRATLGQAGAEVWVGSDGILTRAVSVPDRPQERLELDERERVVVGRTRVSGAGWLAIWLPGLLAGHPDGTPIRVAPVSHLGELLGLIMVRRPGDGLPYTEEDDRVLVELARQVGLALHNMRLDSALQASLDELRRRNEELQASRLRIVTAADAARRAIERDLHDGAQQHLVALSVKLGLATELADEDPDLVKALLGELREDVQQTITAVRELAHGIYPPLLRNHGLGQALNSAARRSPLPCAVEVDLPGRYSEEIEAAVYFCCLEAMQNAGKYAGDGAAVTVEVSVANSSLRFEVADDGVGFTVEERGHGFVNMRDRLGAIGGRLAVESRPGAGTRIRGEVPLLRPARRT</sequence>
<feature type="transmembrane region" description="Helical" evidence="9">
    <location>
        <begin position="135"/>
        <end position="160"/>
    </location>
</feature>
<evidence type="ECO:0000256" key="5">
    <source>
        <dbReference type="ARBA" id="ARBA00022741"/>
    </source>
</evidence>
<protein>
    <recommendedName>
        <fullName evidence="2">histidine kinase</fullName>
        <ecNumber evidence="2">2.7.13.3</ecNumber>
    </recommendedName>
</protein>
<dbReference type="GO" id="GO:0016020">
    <property type="term" value="C:membrane"/>
    <property type="evidence" value="ECO:0007669"/>
    <property type="project" value="InterPro"/>
</dbReference>
<dbReference type="InterPro" id="IPR050482">
    <property type="entry name" value="Sensor_HK_TwoCompSys"/>
</dbReference>
<dbReference type="Gene3D" id="3.30.565.10">
    <property type="entry name" value="Histidine kinase-like ATPase, C-terminal domain"/>
    <property type="match status" value="1"/>
</dbReference>
<dbReference type="EMBL" id="BOOH01000048">
    <property type="protein sequence ID" value="GIH79410.1"/>
    <property type="molecule type" value="Genomic_DNA"/>
</dbReference>
<dbReference type="PANTHER" id="PTHR24421:SF10">
    <property type="entry name" value="NITRATE_NITRITE SENSOR PROTEIN NARQ"/>
    <property type="match status" value="1"/>
</dbReference>
<keyword evidence="5" id="KW-0547">Nucleotide-binding</keyword>
<dbReference type="InterPro" id="IPR036890">
    <property type="entry name" value="HATPase_C_sf"/>
</dbReference>
<feature type="transmembrane region" description="Helical" evidence="9">
    <location>
        <begin position="78"/>
        <end position="96"/>
    </location>
</feature>
<feature type="transmembrane region" description="Helical" evidence="9">
    <location>
        <begin position="43"/>
        <end position="66"/>
    </location>
</feature>
<dbReference type="Gene3D" id="3.30.450.40">
    <property type="match status" value="1"/>
</dbReference>
<comment type="caution">
    <text evidence="11">The sequence shown here is derived from an EMBL/GenBank/DDBJ whole genome shotgun (WGS) entry which is preliminary data.</text>
</comment>
<evidence type="ECO:0000256" key="4">
    <source>
        <dbReference type="ARBA" id="ARBA00022679"/>
    </source>
</evidence>
<keyword evidence="9" id="KW-0472">Membrane</keyword>
<dbReference type="AlphaFoldDB" id="A0A8J3RQI4"/>
<keyword evidence="8" id="KW-0902">Two-component regulatory system</keyword>
<comment type="catalytic activity">
    <reaction evidence="1">
        <text>ATP + protein L-histidine = ADP + protein N-phospho-L-histidine.</text>
        <dbReference type="EC" id="2.7.13.3"/>
    </reaction>
</comment>
<evidence type="ECO:0000256" key="3">
    <source>
        <dbReference type="ARBA" id="ARBA00022553"/>
    </source>
</evidence>
<dbReference type="EC" id="2.7.13.3" evidence="2"/>
<evidence type="ECO:0000256" key="2">
    <source>
        <dbReference type="ARBA" id="ARBA00012438"/>
    </source>
</evidence>